<keyword evidence="2" id="KW-0378">Hydrolase</keyword>
<dbReference type="PANTHER" id="PTHR46623:SF6">
    <property type="entry name" value="ALPHA_BETA-HYDROLASES SUPERFAMILY PROTEIN"/>
    <property type="match status" value="1"/>
</dbReference>
<dbReference type="Pfam" id="PF01738">
    <property type="entry name" value="DLH"/>
    <property type="match status" value="1"/>
</dbReference>
<dbReference type="RefSeq" id="WP_334581833.1">
    <property type="nucleotide sequence ID" value="NZ_JBEZVE010000025.1"/>
</dbReference>
<feature type="domain" description="Dienelactone hydrolase" evidence="1">
    <location>
        <begin position="29"/>
        <end position="249"/>
    </location>
</feature>
<dbReference type="InterPro" id="IPR029058">
    <property type="entry name" value="AB_hydrolase_fold"/>
</dbReference>
<name>A0ABV2ZU04_9ACTN</name>
<dbReference type="EMBL" id="JBEZVE010000025">
    <property type="protein sequence ID" value="MEU3786056.1"/>
    <property type="molecule type" value="Genomic_DNA"/>
</dbReference>
<evidence type="ECO:0000313" key="3">
    <source>
        <dbReference type="Proteomes" id="UP001550739"/>
    </source>
</evidence>
<dbReference type="Proteomes" id="UP001550739">
    <property type="component" value="Unassembled WGS sequence"/>
</dbReference>
<sequence length="253" mass="26519">MANEISAPTAPSAADVPCAGEDITVAGLNAYLSRPREASTGGMLLLPSVNGISPQLREFADGLAAAGVNALSWDLWRGRPGSDDVSELETQLQWASELDDESSLSEMGRLLDHMFDELGCRQVGVIGWCVGGRFALLLGGADSRLANVVAYHPTVPGSPAPNHTLDATEFTARIAGPAMILYPGADEVVPVESFHRLKDALNSRATGPSIAHVYPGAGHGFTARALHGDPVNKAATALSWPQVIAFIRATTLV</sequence>
<evidence type="ECO:0000313" key="2">
    <source>
        <dbReference type="EMBL" id="MEU3786056.1"/>
    </source>
</evidence>
<dbReference type="PANTHER" id="PTHR46623">
    <property type="entry name" value="CARBOXYMETHYLENEBUTENOLIDASE-RELATED"/>
    <property type="match status" value="1"/>
</dbReference>
<accession>A0ABV2ZU04</accession>
<reference evidence="2 3" key="1">
    <citation type="submission" date="2024-06" db="EMBL/GenBank/DDBJ databases">
        <title>The Natural Products Discovery Center: Release of the First 8490 Sequenced Strains for Exploring Actinobacteria Biosynthetic Diversity.</title>
        <authorList>
            <person name="Kalkreuter E."/>
            <person name="Kautsar S.A."/>
            <person name="Yang D."/>
            <person name="Bader C.D."/>
            <person name="Teijaro C.N."/>
            <person name="Fluegel L."/>
            <person name="Davis C.M."/>
            <person name="Simpson J.R."/>
            <person name="Lauterbach L."/>
            <person name="Steele A.D."/>
            <person name="Gui C."/>
            <person name="Meng S."/>
            <person name="Li G."/>
            <person name="Viehrig K."/>
            <person name="Ye F."/>
            <person name="Su P."/>
            <person name="Kiefer A.F."/>
            <person name="Nichols A."/>
            <person name="Cepeda A.J."/>
            <person name="Yan W."/>
            <person name="Fan B."/>
            <person name="Jiang Y."/>
            <person name="Adhikari A."/>
            <person name="Zheng C.-J."/>
            <person name="Schuster L."/>
            <person name="Cowan T.M."/>
            <person name="Smanski M.J."/>
            <person name="Chevrette M.G."/>
            <person name="De Carvalho L.P.S."/>
            <person name="Shen B."/>
        </authorList>
    </citation>
    <scope>NUCLEOTIDE SEQUENCE [LARGE SCALE GENOMIC DNA]</scope>
    <source>
        <strain evidence="2 3">NPDC033843</strain>
    </source>
</reference>
<dbReference type="GO" id="GO:0016787">
    <property type="term" value="F:hydrolase activity"/>
    <property type="evidence" value="ECO:0007669"/>
    <property type="project" value="UniProtKB-KW"/>
</dbReference>
<dbReference type="Gene3D" id="3.40.50.1820">
    <property type="entry name" value="alpha/beta hydrolase"/>
    <property type="match status" value="1"/>
</dbReference>
<keyword evidence="3" id="KW-1185">Reference proteome</keyword>
<dbReference type="InterPro" id="IPR051049">
    <property type="entry name" value="Dienelactone_hydrolase-like"/>
</dbReference>
<dbReference type="SUPFAM" id="SSF53474">
    <property type="entry name" value="alpha/beta-Hydrolases"/>
    <property type="match status" value="1"/>
</dbReference>
<evidence type="ECO:0000259" key="1">
    <source>
        <dbReference type="Pfam" id="PF01738"/>
    </source>
</evidence>
<proteinExistence type="predicted"/>
<comment type="caution">
    <text evidence="2">The sequence shown here is derived from an EMBL/GenBank/DDBJ whole genome shotgun (WGS) entry which is preliminary data.</text>
</comment>
<organism evidence="2 3">
    <name type="scientific">Streptomyces sp. 900129855</name>
    <dbReference type="NCBI Taxonomy" id="3155129"/>
    <lineage>
        <taxon>Bacteria</taxon>
        <taxon>Bacillati</taxon>
        <taxon>Actinomycetota</taxon>
        <taxon>Actinomycetes</taxon>
        <taxon>Kitasatosporales</taxon>
        <taxon>Streptomycetaceae</taxon>
        <taxon>Streptomyces</taxon>
    </lineage>
</organism>
<protein>
    <submittedName>
        <fullName evidence="2">Dienelactone hydrolase family protein</fullName>
    </submittedName>
</protein>
<gene>
    <name evidence="2" type="ORF">AB0E89_36895</name>
</gene>
<dbReference type="InterPro" id="IPR002925">
    <property type="entry name" value="Dienelactn_hydro"/>
</dbReference>